<sequence>MQTVLVASSKGGCGKTTLTTNLAAHYAQAGKAAVVVDADRQASSFRWCARRPDNVPGVLALDGTRRGALERVPGDAERVLIDSPAGSTPDDLEPWLERADAVVVPILPSPIDLEASAPFLQALAAVGRIKRGKLPVALVANRLKPWTRASQEALDLLAGFPFPVVAELRDSQAYVVLSGLGKGIFDYGSEQARSHQDDWSKLLRWLKRLG</sequence>
<dbReference type="CDD" id="cd02042">
    <property type="entry name" value="ParAB_family"/>
    <property type="match status" value="1"/>
</dbReference>
<evidence type="ECO:0000313" key="3">
    <source>
        <dbReference type="EMBL" id="GAP65298.1"/>
    </source>
</evidence>
<reference evidence="2" key="1">
    <citation type="submission" date="2015-03" db="EMBL/GenBank/DDBJ databases">
        <title>Draft genome sequence of Mizugakiibacter sediminis skMP5.</title>
        <authorList>
            <person name="Watanabe T."/>
            <person name="Kojima H."/>
            <person name="Fukui M."/>
        </authorList>
    </citation>
    <scope>NUCLEOTIDE SEQUENCE</scope>
    <source>
        <strain evidence="2">SkMP5</strain>
    </source>
</reference>
<dbReference type="RefSeq" id="WP_062534944.1">
    <property type="nucleotide sequence ID" value="NZ_DF970157.1"/>
</dbReference>
<dbReference type="InterPro" id="IPR002586">
    <property type="entry name" value="CobQ/CobB/MinD/ParA_Nub-bd_dom"/>
</dbReference>
<feature type="domain" description="CobQ/CobB/MinD/ParA nucleotide binding" evidence="1">
    <location>
        <begin position="5"/>
        <end position="173"/>
    </location>
</feature>
<dbReference type="AlphaFoldDB" id="A0A0K8QKC1"/>
<dbReference type="EMBL" id="DF970157">
    <property type="protein sequence ID" value="GAP65298.1"/>
    <property type="molecule type" value="Genomic_DNA"/>
</dbReference>
<dbReference type="Proteomes" id="UP000253740">
    <property type="component" value="Unassembled WGS sequence"/>
</dbReference>
<dbReference type="SUPFAM" id="SSF52540">
    <property type="entry name" value="P-loop containing nucleoside triphosphate hydrolases"/>
    <property type="match status" value="1"/>
</dbReference>
<gene>
    <name evidence="2" type="ORF">MBSD_2428</name>
    <name evidence="3" type="ORF">MBSD_n0587</name>
</gene>
<dbReference type="HOGENOM" id="CLU_037612_5_0_6"/>
<protein>
    <submittedName>
        <fullName evidence="3">ATPase</fullName>
    </submittedName>
    <submittedName>
        <fullName evidence="2">CMP-binding protein</fullName>
    </submittedName>
</protein>
<organism evidence="3">
    <name type="scientific">Mizugakiibacter sediminis</name>
    <dbReference type="NCBI Taxonomy" id="1475481"/>
    <lineage>
        <taxon>Bacteria</taxon>
        <taxon>Pseudomonadati</taxon>
        <taxon>Pseudomonadota</taxon>
        <taxon>Gammaproteobacteria</taxon>
        <taxon>Lysobacterales</taxon>
        <taxon>Rhodanobacteraceae</taxon>
        <taxon>Mizugakiibacter</taxon>
    </lineage>
</organism>
<dbReference type="PANTHER" id="PTHR13696">
    <property type="entry name" value="P-LOOP CONTAINING NUCLEOSIDE TRIPHOSPHATE HYDROLASE"/>
    <property type="match status" value="1"/>
</dbReference>
<dbReference type="EMBL" id="DF952410">
    <property type="protein sequence ID" value="GAN45854.1"/>
    <property type="molecule type" value="Genomic_DNA"/>
</dbReference>
<dbReference type="InterPro" id="IPR050678">
    <property type="entry name" value="DNA_Partitioning_ATPase"/>
</dbReference>
<dbReference type="STRING" id="1475481.GCA_000953855_00595"/>
<keyword evidence="4" id="KW-1185">Reference proteome</keyword>
<name>A0A0K8QKC1_9GAMM</name>
<dbReference type="PANTHER" id="PTHR13696:SF96">
    <property type="entry name" value="COBQ_COBB_MIND_PARA NUCLEOTIDE BINDING DOMAIN-CONTAINING PROTEIN"/>
    <property type="match status" value="1"/>
</dbReference>
<dbReference type="Pfam" id="PF01656">
    <property type="entry name" value="CbiA"/>
    <property type="match status" value="1"/>
</dbReference>
<proteinExistence type="predicted"/>
<accession>A0A0K8QKC1</accession>
<dbReference type="InterPro" id="IPR027417">
    <property type="entry name" value="P-loop_NTPase"/>
</dbReference>
<reference evidence="3" key="2">
    <citation type="submission" date="2015-08" db="EMBL/GenBank/DDBJ databases">
        <title>Complete DNA Sequence of Pseudomonas syringae pv. actinidiae, the Causal Agent of Kiwifruit Canker Disease.</title>
        <authorList>
            <person name="Rikkerink E.H.A."/>
            <person name="Fineran P.C."/>
        </authorList>
    </citation>
    <scope>NUCLEOTIDE SEQUENCE</scope>
    <source>
        <strain evidence="3">SkMP5</strain>
    </source>
</reference>
<dbReference type="Gene3D" id="3.40.50.300">
    <property type="entry name" value="P-loop containing nucleotide triphosphate hydrolases"/>
    <property type="match status" value="1"/>
</dbReference>
<evidence type="ECO:0000313" key="2">
    <source>
        <dbReference type="EMBL" id="GAN45854.1"/>
    </source>
</evidence>
<dbReference type="OrthoDB" id="69313at2"/>
<evidence type="ECO:0000259" key="1">
    <source>
        <dbReference type="Pfam" id="PF01656"/>
    </source>
</evidence>
<evidence type="ECO:0000313" key="4">
    <source>
        <dbReference type="Proteomes" id="UP000253740"/>
    </source>
</evidence>